<dbReference type="EMBL" id="QXGD01000942">
    <property type="protein sequence ID" value="KAE9219561.1"/>
    <property type="molecule type" value="Genomic_DNA"/>
</dbReference>
<proteinExistence type="predicted"/>
<evidence type="ECO:0000313" key="3">
    <source>
        <dbReference type="EMBL" id="KAE9001936.1"/>
    </source>
</evidence>
<dbReference type="Proteomes" id="UP000440367">
    <property type="component" value="Unassembled WGS sequence"/>
</dbReference>
<evidence type="ECO:0000313" key="5">
    <source>
        <dbReference type="EMBL" id="KAE9103614.1"/>
    </source>
</evidence>
<evidence type="ECO:0000313" key="11">
    <source>
        <dbReference type="Proteomes" id="UP000488956"/>
    </source>
</evidence>
<dbReference type="Proteomes" id="UP000429523">
    <property type="component" value="Unassembled WGS sequence"/>
</dbReference>
<dbReference type="EMBL" id="QXFW01000838">
    <property type="protein sequence ID" value="KAE9001936.1"/>
    <property type="molecule type" value="Genomic_DNA"/>
</dbReference>
<feature type="region of interest" description="Disordered" evidence="1">
    <location>
        <begin position="536"/>
        <end position="562"/>
    </location>
</feature>
<evidence type="ECO:0000313" key="8">
    <source>
        <dbReference type="Proteomes" id="UP000440367"/>
    </source>
</evidence>
<dbReference type="AlphaFoldDB" id="A0A6A3EKS7"/>
<feature type="compositionally biased region" description="Acidic residues" evidence="1">
    <location>
        <begin position="176"/>
        <end position="185"/>
    </location>
</feature>
<dbReference type="Proteomes" id="UP000460718">
    <property type="component" value="Unassembled WGS sequence"/>
</dbReference>
<evidence type="ECO:0000313" key="7">
    <source>
        <dbReference type="Proteomes" id="UP000429523"/>
    </source>
</evidence>
<feature type="region of interest" description="Disordered" evidence="1">
    <location>
        <begin position="146"/>
        <end position="227"/>
    </location>
</feature>
<name>A0A6A3EKS7_9STRA</name>
<evidence type="ECO:0000313" key="6">
    <source>
        <dbReference type="EMBL" id="KAE9219561.1"/>
    </source>
</evidence>
<evidence type="ECO:0000313" key="4">
    <source>
        <dbReference type="EMBL" id="KAE9102345.1"/>
    </source>
</evidence>
<reference evidence="7 8" key="1">
    <citation type="submission" date="2018-08" db="EMBL/GenBank/DDBJ databases">
        <title>Genomic investigation of the strawberry pathogen Phytophthora fragariae indicates pathogenicity is determined by transcriptional variation in three key races.</title>
        <authorList>
            <person name="Adams T.M."/>
            <person name="Armitage A.D."/>
            <person name="Sobczyk M.K."/>
            <person name="Bates H.J."/>
            <person name="Dunwell J.M."/>
            <person name="Nellist C.F."/>
            <person name="Harrison R.J."/>
        </authorList>
    </citation>
    <scope>NUCLEOTIDE SEQUENCE [LARGE SCALE GENOMIC DNA]</scope>
    <source>
        <strain evidence="6 8">BC-1</strain>
        <strain evidence="5 9">NOV-71</strain>
        <strain evidence="2 7">NOV-9</strain>
        <strain evidence="4 11">ONT-3</strain>
        <strain evidence="3 10">SCRP245</strain>
    </source>
</reference>
<dbReference type="Proteomes" id="UP000441208">
    <property type="component" value="Unassembled WGS sequence"/>
</dbReference>
<dbReference type="EMBL" id="QXFZ01000828">
    <property type="protein sequence ID" value="KAE9103614.1"/>
    <property type="molecule type" value="Genomic_DNA"/>
</dbReference>
<protein>
    <submittedName>
        <fullName evidence="2">Uncharacterized protein</fullName>
    </submittedName>
</protein>
<evidence type="ECO:0000313" key="10">
    <source>
        <dbReference type="Proteomes" id="UP000460718"/>
    </source>
</evidence>
<accession>A0A6A3EKS7</accession>
<sequence length="637" mass="69507">MVKHSGGFHHGQVVGTAPTQVTIRLLDETIVLPLSEVTPVAPVVALLLEVLEFSEEVWDFDELVEAHHAILDRICGNITSVGSNNIPDVLEGIVEDSSMPTSEAEMTWINPKTGAEVTFALQHAVDYAYYIDGDVHPVPTTVGSSFCQPPVQMSSRRRPDSTSPSVSSNALTLFDPELDDDDDSISEPIDQTTVDAAGSLRQASRKRSSADLTDSRPTSKRRVEFQASDTAAMDAQIAQLLLGRPELTDRFLQLRSDAGPTSNLPAPDAGVRLTRHHQQQVAHSDRTPQQDDVAALLPGRGVGASLQLSDQASKEVEPRSKYAFAPSVTQRRVHALATALHHQGKSAAIFVEALINSISVLFKPFPSVLGRDFAIDFGVRGLSIMHFAPFHSLNDKAVCITSGGANMQNFSAAVSVPSAPRAESIDDILEALQALATYGAEYFSVTLCGLVDTLVSFTKQQLRRMTWQKVDLVLVVDWMNSVLESFRMELEQGTNDGSLIKLRCTVDDPDFRQILIHIQQRQIADLQEALAAAQSKRSPALPKPSLVTQSHDNGQRRQNRVVKGEHSIPADVYAALPVEDGKRLCLRFLSTAGCKANNGKQCLSFNRAHFVPAQLDPIVREFIGKRFGGLKPEHNSL</sequence>
<dbReference type="EMBL" id="QXGF01000945">
    <property type="protein sequence ID" value="KAE8934109.1"/>
    <property type="molecule type" value="Genomic_DNA"/>
</dbReference>
<comment type="caution">
    <text evidence="2">The sequence shown here is derived from an EMBL/GenBank/DDBJ whole genome shotgun (WGS) entry which is preliminary data.</text>
</comment>
<dbReference type="EMBL" id="QXFX01000860">
    <property type="protein sequence ID" value="KAE9102345.1"/>
    <property type="molecule type" value="Genomic_DNA"/>
</dbReference>
<evidence type="ECO:0000313" key="9">
    <source>
        <dbReference type="Proteomes" id="UP000441208"/>
    </source>
</evidence>
<organism evidence="2 7">
    <name type="scientific">Phytophthora fragariae</name>
    <dbReference type="NCBI Taxonomy" id="53985"/>
    <lineage>
        <taxon>Eukaryota</taxon>
        <taxon>Sar</taxon>
        <taxon>Stramenopiles</taxon>
        <taxon>Oomycota</taxon>
        <taxon>Peronosporomycetes</taxon>
        <taxon>Peronosporales</taxon>
        <taxon>Peronosporaceae</taxon>
        <taxon>Phytophthora</taxon>
    </lineage>
</organism>
<evidence type="ECO:0000313" key="2">
    <source>
        <dbReference type="EMBL" id="KAE8934109.1"/>
    </source>
</evidence>
<evidence type="ECO:0000256" key="1">
    <source>
        <dbReference type="SAM" id="MobiDB-lite"/>
    </source>
</evidence>
<dbReference type="Proteomes" id="UP000488956">
    <property type="component" value="Unassembled WGS sequence"/>
</dbReference>
<gene>
    <name evidence="6" type="ORF">PF002_g16153</name>
    <name evidence="5" type="ORF">PF007_g14348</name>
    <name evidence="2" type="ORF">PF009_g15901</name>
    <name evidence="4" type="ORF">PF010_g14136</name>
    <name evidence="3" type="ORF">PF011_g13530</name>
</gene>